<evidence type="ECO:0000256" key="1">
    <source>
        <dbReference type="SAM" id="SignalP"/>
    </source>
</evidence>
<organism evidence="2 3">
    <name type="scientific">Tetrahymena thermophila (strain SB210)</name>
    <dbReference type="NCBI Taxonomy" id="312017"/>
    <lineage>
        <taxon>Eukaryota</taxon>
        <taxon>Sar</taxon>
        <taxon>Alveolata</taxon>
        <taxon>Ciliophora</taxon>
        <taxon>Intramacronucleata</taxon>
        <taxon>Oligohymenophorea</taxon>
        <taxon>Hymenostomatida</taxon>
        <taxon>Tetrahymenina</taxon>
        <taxon>Tetrahymenidae</taxon>
        <taxon>Tetrahymena</taxon>
    </lineage>
</organism>
<dbReference type="EMBL" id="GG662797">
    <property type="protein sequence ID" value="EWS75719.1"/>
    <property type="molecule type" value="Genomic_DNA"/>
</dbReference>
<protein>
    <submittedName>
        <fullName evidence="2">Uncharacterized protein</fullName>
    </submittedName>
</protein>
<evidence type="ECO:0000313" key="2">
    <source>
        <dbReference type="EMBL" id="EWS75719.1"/>
    </source>
</evidence>
<accession>W7XL59</accession>
<dbReference type="AlphaFoldDB" id="W7XL59"/>
<name>W7XL59_TETTS</name>
<evidence type="ECO:0000313" key="3">
    <source>
        <dbReference type="Proteomes" id="UP000009168"/>
    </source>
</evidence>
<dbReference type="RefSeq" id="XP_012651742.1">
    <property type="nucleotide sequence ID" value="XM_012796288.1"/>
</dbReference>
<reference evidence="3" key="1">
    <citation type="journal article" date="2006" name="PLoS Biol.">
        <title>Macronuclear genome sequence of the ciliate Tetrahymena thermophila, a model eukaryote.</title>
        <authorList>
            <person name="Eisen J.A."/>
            <person name="Coyne R.S."/>
            <person name="Wu M."/>
            <person name="Wu D."/>
            <person name="Thiagarajan M."/>
            <person name="Wortman J.R."/>
            <person name="Badger J.H."/>
            <person name="Ren Q."/>
            <person name="Amedeo P."/>
            <person name="Jones K.M."/>
            <person name="Tallon L.J."/>
            <person name="Delcher A.L."/>
            <person name="Salzberg S.L."/>
            <person name="Silva J.C."/>
            <person name="Haas B.J."/>
            <person name="Majoros W.H."/>
            <person name="Farzad M."/>
            <person name="Carlton J.M."/>
            <person name="Smith R.K. Jr."/>
            <person name="Garg J."/>
            <person name="Pearlman R.E."/>
            <person name="Karrer K.M."/>
            <person name="Sun L."/>
            <person name="Manning G."/>
            <person name="Elde N.C."/>
            <person name="Turkewitz A.P."/>
            <person name="Asai D.J."/>
            <person name="Wilkes D.E."/>
            <person name="Wang Y."/>
            <person name="Cai H."/>
            <person name="Collins K."/>
            <person name="Stewart B.A."/>
            <person name="Lee S.R."/>
            <person name="Wilamowska K."/>
            <person name="Weinberg Z."/>
            <person name="Ruzzo W.L."/>
            <person name="Wloga D."/>
            <person name="Gaertig J."/>
            <person name="Frankel J."/>
            <person name="Tsao C.-C."/>
            <person name="Gorovsky M.A."/>
            <person name="Keeling P.J."/>
            <person name="Waller R.F."/>
            <person name="Patron N.J."/>
            <person name="Cherry J.M."/>
            <person name="Stover N.A."/>
            <person name="Krieger C.J."/>
            <person name="del Toro C."/>
            <person name="Ryder H.F."/>
            <person name="Williamson S.C."/>
            <person name="Barbeau R.A."/>
            <person name="Hamilton E.P."/>
            <person name="Orias E."/>
        </authorList>
    </citation>
    <scope>NUCLEOTIDE SEQUENCE [LARGE SCALE GENOMIC DNA]</scope>
    <source>
        <strain evidence="3">SB210</strain>
    </source>
</reference>
<feature type="chain" id="PRO_5004903790" evidence="1">
    <location>
        <begin position="25"/>
        <end position="123"/>
    </location>
</feature>
<feature type="signal peptide" evidence="1">
    <location>
        <begin position="1"/>
        <end position="24"/>
    </location>
</feature>
<sequence>MHQPLTIVALGSHLHYLLIVSTQAELGQELLHVLSNWRKLPQIQTQQVQPSMHSLHLEIQHQLGSYLEQYQQLAEQQREFIFKRQQLEPFIKQIVDPYFIYHQQQIKQHSLIQNKNLLFENWR</sequence>
<dbReference type="Proteomes" id="UP000009168">
    <property type="component" value="Unassembled WGS sequence"/>
</dbReference>
<dbReference type="GeneID" id="24441174"/>
<keyword evidence="1" id="KW-0732">Signal</keyword>
<dbReference type="InParanoid" id="W7XL59"/>
<keyword evidence="3" id="KW-1185">Reference proteome</keyword>
<proteinExistence type="predicted"/>
<dbReference type="KEGG" id="tet:TTHERM_000942775"/>
<gene>
    <name evidence="2" type="ORF">TTHERM_000942775</name>
</gene>